<evidence type="ECO:0000256" key="1">
    <source>
        <dbReference type="SAM" id="MobiDB-lite"/>
    </source>
</evidence>
<proteinExistence type="predicted"/>
<feature type="region of interest" description="Disordered" evidence="1">
    <location>
        <begin position="49"/>
        <end position="69"/>
    </location>
</feature>
<feature type="region of interest" description="Disordered" evidence="1">
    <location>
        <begin position="242"/>
        <end position="286"/>
    </location>
</feature>
<accession>A0AAE0MFF9</accession>
<keyword evidence="3" id="KW-1185">Reference proteome</keyword>
<sequence length="297" mass="33181">MDFQPKLINFQPVSQVALHKPIRMSNYSYSRADYPLPTRPEDEDFRGSFGSDCSMPGMVEDSGSDDSAEDDYQHRITGAELWDRFGSSNFMTQPRKGFNTQHFLTHTHAAIVVLSPDFLRLTKKVNKQTAVEEAFISCLRKGPGHYLQVQVLNNLEYQKSLPEHHTRFPTGRHAPSSTSVTAAEVVAFKAASKVGYCTSSAGHTVLAEFSESEHSWCRTYSDTGLLIIRSMLSTSFPPLNPYQTRGPIPSPAPLPSSPVQYSRTPSSHMKPLPRTPDEPRITLRRPSLANLRKLSLS</sequence>
<dbReference type="EMBL" id="JAUEDM010000001">
    <property type="protein sequence ID" value="KAK3330527.1"/>
    <property type="molecule type" value="Genomic_DNA"/>
</dbReference>
<protein>
    <submittedName>
        <fullName evidence="2">Uncharacterized protein</fullName>
    </submittedName>
</protein>
<reference evidence="2" key="1">
    <citation type="journal article" date="2023" name="Mol. Phylogenet. Evol.">
        <title>Genome-scale phylogeny and comparative genomics of the fungal order Sordariales.</title>
        <authorList>
            <person name="Hensen N."/>
            <person name="Bonometti L."/>
            <person name="Westerberg I."/>
            <person name="Brannstrom I.O."/>
            <person name="Guillou S."/>
            <person name="Cros-Aarteil S."/>
            <person name="Calhoun S."/>
            <person name="Haridas S."/>
            <person name="Kuo A."/>
            <person name="Mondo S."/>
            <person name="Pangilinan J."/>
            <person name="Riley R."/>
            <person name="LaButti K."/>
            <person name="Andreopoulos B."/>
            <person name="Lipzen A."/>
            <person name="Chen C."/>
            <person name="Yan M."/>
            <person name="Daum C."/>
            <person name="Ng V."/>
            <person name="Clum A."/>
            <person name="Steindorff A."/>
            <person name="Ohm R.A."/>
            <person name="Martin F."/>
            <person name="Silar P."/>
            <person name="Natvig D.O."/>
            <person name="Lalanne C."/>
            <person name="Gautier V."/>
            <person name="Ament-Velasquez S.L."/>
            <person name="Kruys A."/>
            <person name="Hutchinson M.I."/>
            <person name="Powell A.J."/>
            <person name="Barry K."/>
            <person name="Miller A.N."/>
            <person name="Grigoriev I.V."/>
            <person name="Debuchy R."/>
            <person name="Gladieux P."/>
            <person name="Hiltunen Thoren M."/>
            <person name="Johannesson H."/>
        </authorList>
    </citation>
    <scope>NUCLEOTIDE SEQUENCE</scope>
    <source>
        <strain evidence="2">CBS 118394</strain>
    </source>
</reference>
<name>A0AAE0MFF9_9PEZI</name>
<dbReference type="Proteomes" id="UP001283341">
    <property type="component" value="Unassembled WGS sequence"/>
</dbReference>
<gene>
    <name evidence="2" type="ORF">B0H66DRAFT_66155</name>
</gene>
<evidence type="ECO:0000313" key="3">
    <source>
        <dbReference type="Proteomes" id="UP001283341"/>
    </source>
</evidence>
<comment type="caution">
    <text evidence="2">The sequence shown here is derived from an EMBL/GenBank/DDBJ whole genome shotgun (WGS) entry which is preliminary data.</text>
</comment>
<dbReference type="AlphaFoldDB" id="A0AAE0MFF9"/>
<organism evidence="2 3">
    <name type="scientific">Apodospora peruviana</name>
    <dbReference type="NCBI Taxonomy" id="516989"/>
    <lineage>
        <taxon>Eukaryota</taxon>
        <taxon>Fungi</taxon>
        <taxon>Dikarya</taxon>
        <taxon>Ascomycota</taxon>
        <taxon>Pezizomycotina</taxon>
        <taxon>Sordariomycetes</taxon>
        <taxon>Sordariomycetidae</taxon>
        <taxon>Sordariales</taxon>
        <taxon>Lasiosphaeriaceae</taxon>
        <taxon>Apodospora</taxon>
    </lineage>
</organism>
<reference evidence="2" key="2">
    <citation type="submission" date="2023-06" db="EMBL/GenBank/DDBJ databases">
        <authorList>
            <consortium name="Lawrence Berkeley National Laboratory"/>
            <person name="Haridas S."/>
            <person name="Hensen N."/>
            <person name="Bonometti L."/>
            <person name="Westerberg I."/>
            <person name="Brannstrom I.O."/>
            <person name="Guillou S."/>
            <person name="Cros-Aarteil S."/>
            <person name="Calhoun S."/>
            <person name="Kuo A."/>
            <person name="Mondo S."/>
            <person name="Pangilinan J."/>
            <person name="Riley R."/>
            <person name="Labutti K."/>
            <person name="Andreopoulos B."/>
            <person name="Lipzen A."/>
            <person name="Chen C."/>
            <person name="Yanf M."/>
            <person name="Daum C."/>
            <person name="Ng V."/>
            <person name="Clum A."/>
            <person name="Steindorff A."/>
            <person name="Ohm R."/>
            <person name="Martin F."/>
            <person name="Silar P."/>
            <person name="Natvig D."/>
            <person name="Lalanne C."/>
            <person name="Gautier V."/>
            <person name="Ament-Velasquez S.L."/>
            <person name="Kruys A."/>
            <person name="Hutchinson M.I."/>
            <person name="Powell A.J."/>
            <person name="Barry K."/>
            <person name="Miller A.N."/>
            <person name="Grigoriev I.V."/>
            <person name="Debuchy R."/>
            <person name="Gladieux P."/>
            <person name="Thoren M.H."/>
            <person name="Johannesson H."/>
        </authorList>
    </citation>
    <scope>NUCLEOTIDE SEQUENCE</scope>
    <source>
        <strain evidence="2">CBS 118394</strain>
    </source>
</reference>
<evidence type="ECO:0000313" key="2">
    <source>
        <dbReference type="EMBL" id="KAK3330527.1"/>
    </source>
</evidence>